<dbReference type="Proteomes" id="UP000003980">
    <property type="component" value="Unassembled WGS sequence"/>
</dbReference>
<dbReference type="RefSeq" id="WP_009074871.1">
    <property type="nucleotide sequence ID" value="NZ_JH597770.1"/>
</dbReference>
<dbReference type="Pfam" id="PF00590">
    <property type="entry name" value="TP_methylase"/>
    <property type="match status" value="1"/>
</dbReference>
<dbReference type="GO" id="GO:0017183">
    <property type="term" value="P:protein histidyl modification to diphthamide"/>
    <property type="evidence" value="ECO:0007669"/>
    <property type="project" value="UniProtKB-UniRule"/>
</dbReference>
<feature type="binding site" evidence="6 7">
    <location>
        <position position="90"/>
    </location>
    <ligand>
        <name>S-adenosyl-L-methionine</name>
        <dbReference type="ChEBI" id="CHEBI:59789"/>
    </ligand>
</feature>
<dbReference type="EC" id="2.1.1.98" evidence="6"/>
<dbReference type="InterPro" id="IPR014776">
    <property type="entry name" value="4pyrrole_Mease_sub2"/>
</dbReference>
<feature type="binding site" evidence="6 7">
    <location>
        <position position="11"/>
    </location>
    <ligand>
        <name>S-adenosyl-L-methionine</name>
        <dbReference type="ChEBI" id="CHEBI:59789"/>
    </ligand>
</feature>
<evidence type="ECO:0000256" key="2">
    <source>
        <dbReference type="ARBA" id="ARBA00006729"/>
    </source>
</evidence>
<keyword evidence="5 6" id="KW-0949">S-adenosyl-L-methionine</keyword>
<feature type="binding site" evidence="6 7">
    <location>
        <position position="87"/>
    </location>
    <ligand>
        <name>S-adenosyl-L-methionine</name>
        <dbReference type="ChEBI" id="CHEBI:59789"/>
    </ligand>
</feature>
<reference evidence="9 10" key="1">
    <citation type="submission" date="2012-01" db="EMBL/GenBank/DDBJ databases">
        <title>Improved High-Quality Draft sequence of Metallosphaera yellowstonensis MK1.</title>
        <authorList>
            <consortium name="US DOE Joint Genome Institute"/>
            <person name="Lucas S."/>
            <person name="Han J."/>
            <person name="Cheng J.-F."/>
            <person name="Goodwin L."/>
            <person name="Pitluck S."/>
            <person name="Peters L."/>
            <person name="Teshima H."/>
            <person name="Detter J.C."/>
            <person name="Han C."/>
            <person name="Tapia R."/>
            <person name="Land M."/>
            <person name="Hauser L."/>
            <person name="Kyrpides N."/>
            <person name="Kozubal M."/>
            <person name="Macur R.E."/>
            <person name="Jay Z."/>
            <person name="Inskeep W."/>
            <person name="Woyke T."/>
        </authorList>
    </citation>
    <scope>NUCLEOTIDE SEQUENCE [LARGE SCALE GENOMIC DNA]</scope>
    <source>
        <strain evidence="9 10">MK1</strain>
    </source>
</reference>
<accession>H2C8H4</accession>
<feature type="binding site" evidence="6 7">
    <location>
        <begin position="115"/>
        <end position="116"/>
    </location>
    <ligand>
        <name>S-adenosyl-L-methionine</name>
        <dbReference type="ChEBI" id="CHEBI:59789"/>
    </ligand>
</feature>
<dbReference type="EMBL" id="JH597770">
    <property type="protein sequence ID" value="EHP68450.1"/>
    <property type="molecule type" value="Genomic_DNA"/>
</dbReference>
<evidence type="ECO:0000256" key="7">
    <source>
        <dbReference type="PIRSR" id="PIRSR036432-1"/>
    </source>
</evidence>
<dbReference type="GO" id="GO:0032259">
    <property type="term" value="P:methylation"/>
    <property type="evidence" value="ECO:0007669"/>
    <property type="project" value="UniProtKB-KW"/>
</dbReference>
<dbReference type="PANTHER" id="PTHR10882:SF0">
    <property type="entry name" value="DIPHTHINE METHYL ESTER SYNTHASE"/>
    <property type="match status" value="1"/>
</dbReference>
<evidence type="ECO:0000256" key="6">
    <source>
        <dbReference type="HAMAP-Rule" id="MF_01084"/>
    </source>
</evidence>
<dbReference type="AlphaFoldDB" id="H2C8H4"/>
<gene>
    <name evidence="6" type="primary">dphB</name>
    <name evidence="9" type="ORF">MetMK1DRAFT_00028840</name>
</gene>
<dbReference type="InterPro" id="IPR004551">
    <property type="entry name" value="Dphthn_synthase"/>
</dbReference>
<comment type="catalytic activity">
    <reaction evidence="6">
        <text>2-[(3S)-amino-3-carboxypropyl]-L-histidyl-[translation elongation factor 2] + 3 S-adenosyl-L-methionine = diphthine-[translation elongation factor 2] + 3 S-adenosyl-L-homocysteine + 3 H(+)</text>
        <dbReference type="Rhea" id="RHEA:36415"/>
        <dbReference type="Rhea" id="RHEA-COMP:9749"/>
        <dbReference type="Rhea" id="RHEA-COMP:10172"/>
        <dbReference type="ChEBI" id="CHEBI:15378"/>
        <dbReference type="ChEBI" id="CHEBI:57856"/>
        <dbReference type="ChEBI" id="CHEBI:59789"/>
        <dbReference type="ChEBI" id="CHEBI:73995"/>
        <dbReference type="ChEBI" id="CHEBI:82696"/>
        <dbReference type="EC" id="2.1.1.98"/>
    </reaction>
</comment>
<protein>
    <recommendedName>
        <fullName evidence="6">Diphthine synthase</fullName>
        <ecNumber evidence="6">2.1.1.98</ecNumber>
    </recommendedName>
    <alternativeName>
        <fullName evidence="6">Diphthamide biosynthesis methyltransferase</fullName>
    </alternativeName>
</protein>
<dbReference type="eggNOG" id="arCOG04161">
    <property type="taxonomic scope" value="Archaea"/>
</dbReference>
<feature type="binding site" evidence="6 7">
    <location>
        <position position="233"/>
    </location>
    <ligand>
        <name>S-adenosyl-L-methionine</name>
        <dbReference type="ChEBI" id="CHEBI:59789"/>
    </ligand>
</feature>
<dbReference type="CDD" id="cd11647">
    <property type="entry name" value="DHP5_DphB"/>
    <property type="match status" value="1"/>
</dbReference>
<feature type="binding site" evidence="6 7">
    <location>
        <position position="208"/>
    </location>
    <ligand>
        <name>S-adenosyl-L-methionine</name>
        <dbReference type="ChEBI" id="CHEBI:59789"/>
    </ligand>
</feature>
<feature type="binding site" evidence="6 7">
    <location>
        <position position="167"/>
    </location>
    <ligand>
        <name>S-adenosyl-L-methionine</name>
        <dbReference type="ChEBI" id="CHEBI:59789"/>
    </ligand>
</feature>
<dbReference type="InterPro" id="IPR000878">
    <property type="entry name" value="4pyrrol_Mease"/>
</dbReference>
<dbReference type="STRING" id="671065.MetMK1DRAFT_00028840"/>
<dbReference type="HOGENOM" id="CLU_066040_0_0_2"/>
<dbReference type="InterPro" id="IPR014777">
    <property type="entry name" value="4pyrrole_Mease_sub1"/>
</dbReference>
<sequence>MSAIHFIGLGLSKRFLTNAALQTLRNCDVIYFDFYTSLSCDLSPESLAEITGKKVVSATRDLLERREREILLHLENGKDVCIATVGDPMIATTHVSLFTEAVRRGHEAKVIPGLSVHCYAISRSMLSSYKFGKSVTITFPVSGKLDFTPYNVIKQNRDRGLHTIVYLDLKEDMVMTAQLAISYLLKMEDELKERVISEDDLVVIGERLGCQDERMRALRMSEALATDFGKPPHIIIIPARNLYDMEVEALKCLS</sequence>
<keyword evidence="4 6" id="KW-0808">Transferase</keyword>
<evidence type="ECO:0000313" key="9">
    <source>
        <dbReference type="EMBL" id="EHP68450.1"/>
    </source>
</evidence>
<proteinExistence type="inferred from homology"/>
<dbReference type="NCBIfam" id="TIGR00522">
    <property type="entry name" value="dph5"/>
    <property type="match status" value="1"/>
</dbReference>
<keyword evidence="3 6" id="KW-0489">Methyltransferase</keyword>
<dbReference type="UniPathway" id="UPA00559"/>
<dbReference type="HAMAP" id="MF_01084">
    <property type="entry name" value="Diphthine_synth"/>
    <property type="match status" value="1"/>
</dbReference>
<keyword evidence="10" id="KW-1185">Reference proteome</keyword>
<evidence type="ECO:0000313" key="10">
    <source>
        <dbReference type="Proteomes" id="UP000003980"/>
    </source>
</evidence>
<dbReference type="SUPFAM" id="SSF53790">
    <property type="entry name" value="Tetrapyrrole methylase"/>
    <property type="match status" value="1"/>
</dbReference>
<dbReference type="Gene3D" id="3.40.1010.10">
    <property type="entry name" value="Cobalt-precorrin-4 Transmethylase, Domain 1"/>
    <property type="match status" value="1"/>
</dbReference>
<dbReference type="Gene3D" id="3.30.950.10">
    <property type="entry name" value="Methyltransferase, Cobalt-precorrin-4 Transmethylase, Domain 2"/>
    <property type="match status" value="1"/>
</dbReference>
<dbReference type="OrthoDB" id="39139at2157"/>
<dbReference type="PIRSF" id="PIRSF036432">
    <property type="entry name" value="Diphthine_synth"/>
    <property type="match status" value="1"/>
</dbReference>
<dbReference type="GO" id="GO:0004164">
    <property type="term" value="F:diphthine synthase activity"/>
    <property type="evidence" value="ECO:0007669"/>
    <property type="project" value="UniProtKB-UniRule"/>
</dbReference>
<feature type="domain" description="Tetrapyrrole methylase" evidence="8">
    <location>
        <begin position="4"/>
        <end position="222"/>
    </location>
</feature>
<evidence type="ECO:0000256" key="5">
    <source>
        <dbReference type="ARBA" id="ARBA00022691"/>
    </source>
</evidence>
<evidence type="ECO:0000256" key="4">
    <source>
        <dbReference type="ARBA" id="ARBA00022679"/>
    </source>
</evidence>
<dbReference type="InterPro" id="IPR035996">
    <property type="entry name" value="4pyrrol_Methylase_sf"/>
</dbReference>
<name>H2C8H4_9CREN</name>
<comment type="function">
    <text evidence="6">S-adenosyl-L-methionine-dependent methyltransferase that catalyzes the trimethylation of the amino group of the modified target histidine residue in translation elongation factor 2 (EF-2), to form an intermediate called diphthine. The three successive methylation reactions represent the second step of diphthamide biosynthesis.</text>
</comment>
<evidence type="ECO:0000256" key="3">
    <source>
        <dbReference type="ARBA" id="ARBA00022603"/>
    </source>
</evidence>
<evidence type="ECO:0000259" key="8">
    <source>
        <dbReference type="Pfam" id="PF00590"/>
    </source>
</evidence>
<evidence type="ECO:0000256" key="1">
    <source>
        <dbReference type="ARBA" id="ARBA00005156"/>
    </source>
</evidence>
<comment type="subunit">
    <text evidence="6">Homodimer.</text>
</comment>
<organism evidence="9 10">
    <name type="scientific">Metallosphaera yellowstonensis MK1</name>
    <dbReference type="NCBI Taxonomy" id="671065"/>
    <lineage>
        <taxon>Archaea</taxon>
        <taxon>Thermoproteota</taxon>
        <taxon>Thermoprotei</taxon>
        <taxon>Sulfolobales</taxon>
        <taxon>Sulfolobaceae</taxon>
        <taxon>Metallosphaera</taxon>
    </lineage>
</organism>
<comment type="similarity">
    <text evidence="2 6">Belongs to the diphthine synthase family.</text>
</comment>
<dbReference type="PANTHER" id="PTHR10882">
    <property type="entry name" value="DIPHTHINE SYNTHASE"/>
    <property type="match status" value="1"/>
</dbReference>
<comment type="pathway">
    <text evidence="1 6">Protein modification; peptidyl-diphthamide biosynthesis.</text>
</comment>